<name>A0A7S0E4G0_9CRYP</name>
<dbReference type="AlphaFoldDB" id="A0A7S0E4G0"/>
<gene>
    <name evidence="2" type="ORF">HPHI1048_LOCUS5164</name>
</gene>
<proteinExistence type="predicted"/>
<protein>
    <submittedName>
        <fullName evidence="2">Uncharacterized protein</fullName>
    </submittedName>
</protein>
<feature type="compositionally biased region" description="Polar residues" evidence="1">
    <location>
        <begin position="55"/>
        <end position="66"/>
    </location>
</feature>
<sequence>MHNNTVDPSFPNNISNMSVNLPPMSSQMAPTNVSHHSANNLEMHAITPMHISRSIQRQGEGSNASPHGSFGFGTEGMPTISHTGHGMSFALPSVTSESVAALAAQATMLAAQLREYEARAALAALHVLPSSSQQADSQTQPHSLGYPTSQQYSTAIAPEVPSAHQVSGTFSMAHAHRSQADQSGRLSGVLSPWPGGGPANVNMEFENADLKMGKQSLDIRKKNDRDKKRRKRGRIGDLLRKLDSCLSPLEGTRQRSINEVLRDAAAAVRESRGVSKDKDETAQLKPGALPASVIRDGLLSIKETGIAIIDNNFTILNANEALLNLIGASSDMAEGCNSTTSTPGLSEDPKVTGSSLHQFIHHSDVHNLQLATQHVTEASYLDEGKRRYLISLRFLQKPMDSCHRDKLKENARSHASKHVKTYDLRPVEIVPCGGPLFGRNFVMFVLPVAKNKTADEILDAIERLAYNMEVADKAFLPMEMADEVDFNGAHKVCKIHADLDPFLVLIRMAEQDNELLNVFESELQGHDPFSASLMKELRLCVPKRTHSSDVFSDVVLEVSSHVKDKIQTQIRREGDQILIQTLMGRCVLFSVNFVKIGDEVLVKPLHTFTDMSDSKLSPNMHHHLKSPGRVRLLATGEVWVSLNSTLPISSPGLNIAWISMNGLISRTANDLISIRRYPVYNNETFSQSRLYRRSAKPEQVALGTCESICHLLSLYKAWVYHRPLAPYDLPSPGESNGNLSRQNSWGSLADLLSWPQSAHGSFANKD</sequence>
<evidence type="ECO:0000256" key="1">
    <source>
        <dbReference type="SAM" id="MobiDB-lite"/>
    </source>
</evidence>
<evidence type="ECO:0000313" key="2">
    <source>
        <dbReference type="EMBL" id="CAD8474249.1"/>
    </source>
</evidence>
<organism evidence="2">
    <name type="scientific">Hanusia phi</name>
    <dbReference type="NCBI Taxonomy" id="3032"/>
    <lineage>
        <taxon>Eukaryota</taxon>
        <taxon>Cryptophyceae</taxon>
        <taxon>Pyrenomonadales</taxon>
        <taxon>Geminigeraceae</taxon>
        <taxon>Hanusia</taxon>
    </lineage>
</organism>
<feature type="region of interest" description="Disordered" evidence="1">
    <location>
        <begin position="55"/>
        <end position="76"/>
    </location>
</feature>
<reference evidence="2" key="1">
    <citation type="submission" date="2021-01" db="EMBL/GenBank/DDBJ databases">
        <authorList>
            <person name="Corre E."/>
            <person name="Pelletier E."/>
            <person name="Niang G."/>
            <person name="Scheremetjew M."/>
            <person name="Finn R."/>
            <person name="Kale V."/>
            <person name="Holt S."/>
            <person name="Cochrane G."/>
            <person name="Meng A."/>
            <person name="Brown T."/>
            <person name="Cohen L."/>
        </authorList>
    </citation>
    <scope>NUCLEOTIDE SEQUENCE</scope>
    <source>
        <strain evidence="2">CCMP325</strain>
    </source>
</reference>
<dbReference type="EMBL" id="HBEO01007330">
    <property type="protein sequence ID" value="CAD8474249.1"/>
    <property type="molecule type" value="Transcribed_RNA"/>
</dbReference>
<accession>A0A7S0E4G0</accession>